<dbReference type="RefSeq" id="XP_029215885.1">
    <property type="nucleotide sequence ID" value="XM_029361070.1"/>
</dbReference>
<protein>
    <submittedName>
        <fullName evidence="2">Uncharacterized protein</fullName>
    </submittedName>
</protein>
<proteinExistence type="predicted"/>
<evidence type="ECO:0000313" key="2">
    <source>
        <dbReference type="EMBL" id="PFH31876.1"/>
    </source>
</evidence>
<evidence type="ECO:0000313" key="3">
    <source>
        <dbReference type="Proteomes" id="UP000224006"/>
    </source>
</evidence>
<sequence>MESRCCAASVTDIEEGAVDEGEEAGFEEDWDDRREADGDGELEELDADLADGNEADENEHGRRSEWLERENELEAG</sequence>
<feature type="compositionally biased region" description="Acidic residues" evidence="1">
    <location>
        <begin position="12"/>
        <end position="30"/>
    </location>
</feature>
<feature type="region of interest" description="Disordered" evidence="1">
    <location>
        <begin position="1"/>
        <end position="76"/>
    </location>
</feature>
<name>A0A2A9M7K3_BESBE</name>
<dbReference type="GeneID" id="40307428"/>
<dbReference type="Proteomes" id="UP000224006">
    <property type="component" value="Chromosome XII"/>
</dbReference>
<reference evidence="2 3" key="1">
    <citation type="submission" date="2017-09" db="EMBL/GenBank/DDBJ databases">
        <title>Genome sequencing of Besnoitia besnoiti strain Bb-Ger1.</title>
        <authorList>
            <person name="Schares G."/>
            <person name="Venepally P."/>
            <person name="Lorenzi H.A."/>
        </authorList>
    </citation>
    <scope>NUCLEOTIDE SEQUENCE [LARGE SCALE GENOMIC DNA]</scope>
    <source>
        <strain evidence="2 3">Bb-Ger1</strain>
    </source>
</reference>
<feature type="compositionally biased region" description="Acidic residues" evidence="1">
    <location>
        <begin position="38"/>
        <end position="57"/>
    </location>
</feature>
<accession>A0A2A9M7K3</accession>
<feature type="compositionally biased region" description="Basic and acidic residues" evidence="1">
    <location>
        <begin position="58"/>
        <end position="76"/>
    </location>
</feature>
<organism evidence="2 3">
    <name type="scientific">Besnoitia besnoiti</name>
    <name type="common">Apicomplexan protozoan</name>
    <dbReference type="NCBI Taxonomy" id="94643"/>
    <lineage>
        <taxon>Eukaryota</taxon>
        <taxon>Sar</taxon>
        <taxon>Alveolata</taxon>
        <taxon>Apicomplexa</taxon>
        <taxon>Conoidasida</taxon>
        <taxon>Coccidia</taxon>
        <taxon>Eucoccidiorida</taxon>
        <taxon>Eimeriorina</taxon>
        <taxon>Sarcocystidae</taxon>
        <taxon>Besnoitia</taxon>
    </lineage>
</organism>
<evidence type="ECO:0000256" key="1">
    <source>
        <dbReference type="SAM" id="MobiDB-lite"/>
    </source>
</evidence>
<dbReference type="AlphaFoldDB" id="A0A2A9M7K3"/>
<keyword evidence="3" id="KW-1185">Reference proteome</keyword>
<dbReference type="KEGG" id="bbes:BESB_023680"/>
<dbReference type="VEuPathDB" id="ToxoDB:BESB_023680"/>
<comment type="caution">
    <text evidence="2">The sequence shown here is derived from an EMBL/GenBank/DDBJ whole genome shotgun (WGS) entry which is preliminary data.</text>
</comment>
<gene>
    <name evidence="2" type="ORF">BESB_023680</name>
</gene>
<dbReference type="EMBL" id="NWUJ01000013">
    <property type="protein sequence ID" value="PFH31876.1"/>
    <property type="molecule type" value="Genomic_DNA"/>
</dbReference>